<dbReference type="AlphaFoldDB" id="A0A1V6YLN2"/>
<name>A0A1V6YLN2_PENNA</name>
<dbReference type="Proteomes" id="UP000191691">
    <property type="component" value="Unassembled WGS sequence"/>
</dbReference>
<accession>A0A1V6YLN2</accession>
<comment type="caution">
    <text evidence="1">The sequence shown here is derived from an EMBL/GenBank/DDBJ whole genome shotgun (WGS) entry which is preliminary data.</text>
</comment>
<keyword evidence="2" id="KW-1185">Reference proteome</keyword>
<evidence type="ECO:0000313" key="1">
    <source>
        <dbReference type="EMBL" id="OQE88360.1"/>
    </source>
</evidence>
<organism evidence="1 2">
    <name type="scientific">Penicillium nalgiovense</name>
    <dbReference type="NCBI Taxonomy" id="60175"/>
    <lineage>
        <taxon>Eukaryota</taxon>
        <taxon>Fungi</taxon>
        <taxon>Dikarya</taxon>
        <taxon>Ascomycota</taxon>
        <taxon>Pezizomycotina</taxon>
        <taxon>Eurotiomycetes</taxon>
        <taxon>Eurotiomycetidae</taxon>
        <taxon>Eurotiales</taxon>
        <taxon>Aspergillaceae</taxon>
        <taxon>Penicillium</taxon>
    </lineage>
</organism>
<proteinExistence type="predicted"/>
<dbReference type="EMBL" id="MOOB01000017">
    <property type="protein sequence ID" value="OQE88360.1"/>
    <property type="molecule type" value="Genomic_DNA"/>
</dbReference>
<reference evidence="2" key="1">
    <citation type="journal article" date="2017" name="Nat. Microbiol.">
        <title>Global analysis of biosynthetic gene clusters reveals vast potential of secondary metabolite production in Penicillium species.</title>
        <authorList>
            <person name="Nielsen J.C."/>
            <person name="Grijseels S."/>
            <person name="Prigent S."/>
            <person name="Ji B."/>
            <person name="Dainat J."/>
            <person name="Nielsen K.F."/>
            <person name="Frisvad J.C."/>
            <person name="Workman M."/>
            <person name="Nielsen J."/>
        </authorList>
    </citation>
    <scope>NUCLEOTIDE SEQUENCE [LARGE SCALE GENOMIC DNA]</scope>
    <source>
        <strain evidence="2">IBT 13039</strain>
    </source>
</reference>
<sequence length="164" mass="18605">MLYSKAASILPSLFILLNQDLLTIYLFRLLPPSVYYIYLLWFSCPLPEDMKLSILISSSLFFGGVLADQHNFCACGTRHGRNAVQDAYWDFDTAASTFACTRYRNRNTGTKQWDNCPDCKMDTYAMDGWSGTPSCFSFGFHMGGDEFDYYCGLKGLQGYCKNAE</sequence>
<evidence type="ECO:0000313" key="2">
    <source>
        <dbReference type="Proteomes" id="UP000191691"/>
    </source>
</evidence>
<protein>
    <submittedName>
        <fullName evidence="1">Uncharacterized protein</fullName>
    </submittedName>
</protein>
<gene>
    <name evidence="1" type="ORF">PENNAL_c0017G04236</name>
</gene>
<dbReference type="OMA" id="ACTRYRN"/>